<accession>A0A0E9PP44</accession>
<reference evidence="1" key="1">
    <citation type="submission" date="2014-11" db="EMBL/GenBank/DDBJ databases">
        <authorList>
            <person name="Amaro Gonzalez C."/>
        </authorList>
    </citation>
    <scope>NUCLEOTIDE SEQUENCE</scope>
</reference>
<sequence>MQALCAFINVRQSLNK</sequence>
<reference evidence="1" key="2">
    <citation type="journal article" date="2015" name="Fish Shellfish Immunol.">
        <title>Early steps in the European eel (Anguilla anguilla)-Vibrio vulnificus interaction in the gills: Role of the RtxA13 toxin.</title>
        <authorList>
            <person name="Callol A."/>
            <person name="Pajuelo D."/>
            <person name="Ebbesson L."/>
            <person name="Teles M."/>
            <person name="MacKenzie S."/>
            <person name="Amaro C."/>
        </authorList>
    </citation>
    <scope>NUCLEOTIDE SEQUENCE</scope>
</reference>
<proteinExistence type="predicted"/>
<organism evidence="1">
    <name type="scientific">Anguilla anguilla</name>
    <name type="common">European freshwater eel</name>
    <name type="synonym">Muraena anguilla</name>
    <dbReference type="NCBI Taxonomy" id="7936"/>
    <lineage>
        <taxon>Eukaryota</taxon>
        <taxon>Metazoa</taxon>
        <taxon>Chordata</taxon>
        <taxon>Craniata</taxon>
        <taxon>Vertebrata</taxon>
        <taxon>Euteleostomi</taxon>
        <taxon>Actinopterygii</taxon>
        <taxon>Neopterygii</taxon>
        <taxon>Teleostei</taxon>
        <taxon>Anguilliformes</taxon>
        <taxon>Anguillidae</taxon>
        <taxon>Anguilla</taxon>
    </lineage>
</organism>
<evidence type="ECO:0000313" key="1">
    <source>
        <dbReference type="EMBL" id="JAH05628.1"/>
    </source>
</evidence>
<name>A0A0E9PP44_ANGAN</name>
<dbReference type="AlphaFoldDB" id="A0A0E9PP44"/>
<protein>
    <submittedName>
        <fullName evidence="1">Uncharacterized protein</fullName>
    </submittedName>
</protein>
<dbReference type="EMBL" id="GBXM01102949">
    <property type="protein sequence ID" value="JAH05628.1"/>
    <property type="molecule type" value="Transcribed_RNA"/>
</dbReference>